<dbReference type="RefSeq" id="XP_008863193.1">
    <property type="nucleotide sequence ID" value="XM_008864971.1"/>
</dbReference>
<protein>
    <recommendedName>
        <fullName evidence="9">VASt domain-containing protein</fullName>
    </recommendedName>
</protein>
<evidence type="ECO:0000259" key="7">
    <source>
        <dbReference type="PROSITE" id="PS51778"/>
    </source>
</evidence>
<feature type="compositionally biased region" description="Polar residues" evidence="5">
    <location>
        <begin position="146"/>
        <end position="157"/>
    </location>
</feature>
<evidence type="ECO:0000313" key="8">
    <source>
        <dbReference type="EMBL" id="ETW07100.1"/>
    </source>
</evidence>
<evidence type="ECO:0000256" key="3">
    <source>
        <dbReference type="ARBA" id="ARBA00022989"/>
    </source>
</evidence>
<evidence type="ECO:0000256" key="4">
    <source>
        <dbReference type="ARBA" id="ARBA00023136"/>
    </source>
</evidence>
<proteinExistence type="predicted"/>
<dbReference type="AlphaFoldDB" id="A0A024ULP4"/>
<dbReference type="OrthoDB" id="2162691at2759"/>
<gene>
    <name evidence="8" type="ORF">H310_01743</name>
</gene>
<feature type="domain" description="VASt" evidence="7">
    <location>
        <begin position="618"/>
        <end position="803"/>
    </location>
</feature>
<evidence type="ECO:0000259" key="6">
    <source>
        <dbReference type="PROSITE" id="PS50003"/>
    </source>
</evidence>
<dbReference type="GO" id="GO:0016020">
    <property type="term" value="C:membrane"/>
    <property type="evidence" value="ECO:0007669"/>
    <property type="project" value="UniProtKB-SubCell"/>
</dbReference>
<name>A0A024ULP4_9STRA</name>
<dbReference type="EMBL" id="KI913954">
    <property type="protein sequence ID" value="ETW07100.1"/>
    <property type="molecule type" value="Genomic_DNA"/>
</dbReference>
<dbReference type="GeneID" id="20078793"/>
<evidence type="ECO:0000256" key="1">
    <source>
        <dbReference type="ARBA" id="ARBA00004370"/>
    </source>
</evidence>
<keyword evidence="4" id="KW-0472">Membrane</keyword>
<dbReference type="InterPro" id="IPR011993">
    <property type="entry name" value="PH-like_dom_sf"/>
</dbReference>
<dbReference type="SMART" id="SM00233">
    <property type="entry name" value="PH"/>
    <property type="match status" value="1"/>
</dbReference>
<keyword evidence="3" id="KW-1133">Transmembrane helix</keyword>
<reference evidence="8" key="1">
    <citation type="submission" date="2013-12" db="EMBL/GenBank/DDBJ databases">
        <title>The Genome Sequence of Aphanomyces invadans NJM9701.</title>
        <authorList>
            <consortium name="The Broad Institute Genomics Platform"/>
            <person name="Russ C."/>
            <person name="Tyler B."/>
            <person name="van West P."/>
            <person name="Dieguez-Uribeondo J."/>
            <person name="Young S.K."/>
            <person name="Zeng Q."/>
            <person name="Gargeya S."/>
            <person name="Fitzgerald M."/>
            <person name="Abouelleil A."/>
            <person name="Alvarado L."/>
            <person name="Chapman S.B."/>
            <person name="Gainer-Dewar J."/>
            <person name="Goldberg J."/>
            <person name="Griggs A."/>
            <person name="Gujja S."/>
            <person name="Hansen M."/>
            <person name="Howarth C."/>
            <person name="Imamovic A."/>
            <person name="Ireland A."/>
            <person name="Larimer J."/>
            <person name="McCowan C."/>
            <person name="Murphy C."/>
            <person name="Pearson M."/>
            <person name="Poon T.W."/>
            <person name="Priest M."/>
            <person name="Roberts A."/>
            <person name="Saif S."/>
            <person name="Shea T."/>
            <person name="Sykes S."/>
            <person name="Wortman J."/>
            <person name="Nusbaum C."/>
            <person name="Birren B."/>
        </authorList>
    </citation>
    <scope>NUCLEOTIDE SEQUENCE [LARGE SCALE GENOMIC DNA]</scope>
    <source>
        <strain evidence="8">NJM9701</strain>
    </source>
</reference>
<dbReference type="PANTHER" id="PTHR47666:SF1">
    <property type="entry name" value="PROTEIN VASCULAR ASSOCIATED DEATH 1, CHLOROPLASTIC"/>
    <property type="match status" value="1"/>
</dbReference>
<feature type="region of interest" description="Disordered" evidence="5">
    <location>
        <begin position="445"/>
        <end position="468"/>
    </location>
</feature>
<evidence type="ECO:0008006" key="9">
    <source>
        <dbReference type="Google" id="ProtNLM"/>
    </source>
</evidence>
<dbReference type="InterPro" id="IPR031968">
    <property type="entry name" value="VASt"/>
</dbReference>
<accession>A0A024ULP4</accession>
<dbReference type="Gene3D" id="2.30.29.30">
    <property type="entry name" value="Pleckstrin-homology domain (PH domain)/Phosphotyrosine-binding domain (PTB)"/>
    <property type="match status" value="1"/>
</dbReference>
<keyword evidence="2" id="KW-0812">Transmembrane</keyword>
<dbReference type="SUPFAM" id="SSF50729">
    <property type="entry name" value="PH domain-like"/>
    <property type="match status" value="1"/>
</dbReference>
<evidence type="ECO:0000256" key="5">
    <source>
        <dbReference type="SAM" id="MobiDB-lite"/>
    </source>
</evidence>
<feature type="region of interest" description="Disordered" evidence="5">
    <location>
        <begin position="146"/>
        <end position="169"/>
    </location>
</feature>
<dbReference type="PROSITE" id="PS51778">
    <property type="entry name" value="VAST"/>
    <property type="match status" value="1"/>
</dbReference>
<dbReference type="InterPro" id="IPR001849">
    <property type="entry name" value="PH_domain"/>
</dbReference>
<feature type="domain" description="PH" evidence="6">
    <location>
        <begin position="470"/>
        <end position="576"/>
    </location>
</feature>
<comment type="subcellular location">
    <subcellularLocation>
        <location evidence="1">Membrane</location>
    </subcellularLocation>
</comment>
<dbReference type="Pfam" id="PF16016">
    <property type="entry name" value="VASt"/>
    <property type="match status" value="1"/>
</dbReference>
<dbReference type="PROSITE" id="PS50003">
    <property type="entry name" value="PH_DOMAIN"/>
    <property type="match status" value="1"/>
</dbReference>
<organism evidence="8">
    <name type="scientific">Aphanomyces invadans</name>
    <dbReference type="NCBI Taxonomy" id="157072"/>
    <lineage>
        <taxon>Eukaryota</taxon>
        <taxon>Sar</taxon>
        <taxon>Stramenopiles</taxon>
        <taxon>Oomycota</taxon>
        <taxon>Saprolegniomycetes</taxon>
        <taxon>Saprolegniales</taxon>
        <taxon>Verrucalvaceae</taxon>
        <taxon>Aphanomyces</taxon>
    </lineage>
</organism>
<dbReference type="PANTHER" id="PTHR47666">
    <property type="entry name" value="PROTEIN VASCULAR ASSOCIATED DEATH 1, CHLOROPLASTIC"/>
    <property type="match status" value="1"/>
</dbReference>
<evidence type="ECO:0000256" key="2">
    <source>
        <dbReference type="ARBA" id="ARBA00022692"/>
    </source>
</evidence>
<sequence>MPTCRGAAPVAHHGVSVVVHLDGHPTHGILVGSVTPKTSMCSVLAEAIRVYTDTYSAYQLPAISGLYDMASGVVVDLASTVTVVTNNQVQGDTMLLEYGVVRLHDRGRRYCHGPHELVAKQVCVTERDPLRQFVKAIQSSVGKAMQRSNSYSRSKLSTPPKPPLIATPTQSTPRLIDVASIDVSIRSTVDNQPQMPRLVDEMERLRKTQPATSLAHGGPSSQLGTAQHLGGDALGVVKTTDRLRELDDCPAFRRALHAMDIESNAIQLGIQNMVDAARALGLASQAFLATLDGFKRAMHEMTISPSEATPSSTDYRHTNSWRLYVRACLDPCCLRLDALAATHAATFDAMDEHFIQPWQALATECFGDVRARRREKLNMRFTQHHSLALAYAAMPMDESVYEGQDRVLKATLAAFETARRNVVRHDHATMLRLCSVAQTTSRAFAGSDTPVEARQGDVSSPERESGDSATRAMQGYLFQVDGPGGARVRRWVCIRDGMLYAAVDDLALVDDELVADLNSATVVRCRDATACAGVRGIRHGFQVVDCDNNGVSTSTWQADTRDVLDEWIVALATHQSRQPPPSPPATSPTAELPKPAEVWMAHHEAPLVVHPREAAADEFIEIVRQVLPCSVATYLNRFVVDATFSTAFLTQQGASAVEFSPWVVDTSSPFDGSKRYTRRRRCILPVDSALSQGTTRIHATDVYQVAGDNDCAQLRLLSSDESLDVPYGSYFAVQSRTTVRSLRCECPGDAPPLRQTEMIVEIGIYFSKRTMFRRMIELASWSEAKKSFETMAKAIVVALGTNAEHKT</sequence>
<dbReference type="VEuPathDB" id="FungiDB:H310_01743"/>
<dbReference type="STRING" id="157072.A0A024ULP4"/>